<feature type="compositionally biased region" description="Polar residues" evidence="1">
    <location>
        <begin position="41"/>
        <end position="59"/>
    </location>
</feature>
<dbReference type="EMBL" id="MVFC01000039">
    <property type="protein sequence ID" value="OON72297.1"/>
    <property type="molecule type" value="Genomic_DNA"/>
</dbReference>
<evidence type="ECO:0000313" key="3">
    <source>
        <dbReference type="Proteomes" id="UP000190539"/>
    </source>
</evidence>
<keyword evidence="3" id="KW-1185">Reference proteome</keyword>
<dbReference type="Proteomes" id="UP000190539">
    <property type="component" value="Unassembled WGS sequence"/>
</dbReference>
<reference evidence="2 3" key="1">
    <citation type="submission" date="2017-02" db="EMBL/GenBank/DDBJ databases">
        <title>Draft Genome Sequence of Streptomyces tsukubaensis F601, a Producer of the immunosuppressant tacrolimus FK506.</title>
        <authorList>
            <person name="Zong G."/>
            <person name="Zhong C."/>
            <person name="Fu J."/>
            <person name="Qin R."/>
            <person name="Cao G."/>
        </authorList>
    </citation>
    <scope>NUCLEOTIDE SEQUENCE [LARGE SCALE GENOMIC DNA]</scope>
    <source>
        <strain evidence="2 3">F601</strain>
    </source>
</reference>
<feature type="region of interest" description="Disordered" evidence="1">
    <location>
        <begin position="30"/>
        <end position="59"/>
    </location>
</feature>
<evidence type="ECO:0000313" key="2">
    <source>
        <dbReference type="EMBL" id="OON72297.1"/>
    </source>
</evidence>
<protein>
    <submittedName>
        <fullName evidence="2">Uncharacterized protein</fullName>
    </submittedName>
</protein>
<name>A0A1V4A0C9_9ACTN</name>
<sequence length="80" mass="9147">MLTCPRARVASPLCRHRRCPLYRSFQLRRPRRSRRTRLAPESSTYATATPSGTRSSATTWPSTLASRLWRSVSACTFSRC</sequence>
<comment type="caution">
    <text evidence="2">The sequence shown here is derived from an EMBL/GenBank/DDBJ whole genome shotgun (WGS) entry which is preliminary data.</text>
</comment>
<proteinExistence type="predicted"/>
<evidence type="ECO:0000256" key="1">
    <source>
        <dbReference type="SAM" id="MobiDB-lite"/>
    </source>
</evidence>
<feature type="non-terminal residue" evidence="2">
    <location>
        <position position="80"/>
    </location>
</feature>
<accession>A0A1V4A0C9</accession>
<organism evidence="2 3">
    <name type="scientific">Streptomyces tsukubensis</name>
    <dbReference type="NCBI Taxonomy" id="83656"/>
    <lineage>
        <taxon>Bacteria</taxon>
        <taxon>Bacillati</taxon>
        <taxon>Actinomycetota</taxon>
        <taxon>Actinomycetes</taxon>
        <taxon>Kitasatosporales</taxon>
        <taxon>Streptomycetaceae</taxon>
        <taxon>Streptomyces</taxon>
    </lineage>
</organism>
<dbReference type="AlphaFoldDB" id="A0A1V4A0C9"/>
<gene>
    <name evidence="2" type="ORF">B1H18_29955</name>
</gene>